<reference evidence="1 2" key="1">
    <citation type="submission" date="2022-05" db="EMBL/GenBank/DDBJ databases">
        <title>Genome Sequencing of Bee-Associated Microbes.</title>
        <authorList>
            <person name="Dunlap C."/>
        </authorList>
    </citation>
    <scope>NUCLEOTIDE SEQUENCE [LARGE SCALE GENOMIC DNA]</scope>
    <source>
        <strain evidence="1 2">NRRL B-14421</strain>
    </source>
</reference>
<keyword evidence="2" id="KW-1185">Reference proteome</keyword>
<dbReference type="Proteomes" id="UP001527099">
    <property type="component" value="Unassembled WGS sequence"/>
</dbReference>
<name>A0ABT4GJP7_9BACL</name>
<sequence length="98" mass="11163">MSRKWPWTNVENEKIVNELPIYRSALSSGKKITHASKSLAKELLEKDSANIFNKRREPLVKNEINTVAAHIRRMDKIAAGDIAGVLGDEPHWFSKLPR</sequence>
<dbReference type="EMBL" id="JAMDMX010000097">
    <property type="protein sequence ID" value="MCY9696424.1"/>
    <property type="molecule type" value="Genomic_DNA"/>
</dbReference>
<evidence type="ECO:0000313" key="1">
    <source>
        <dbReference type="EMBL" id="MCY9696424.1"/>
    </source>
</evidence>
<evidence type="ECO:0000313" key="2">
    <source>
        <dbReference type="Proteomes" id="UP001527099"/>
    </source>
</evidence>
<accession>A0ABT4GJP7</accession>
<dbReference type="RefSeq" id="WP_268617510.1">
    <property type="nucleotide sequence ID" value="NZ_JAMDMX010000097.1"/>
</dbReference>
<comment type="caution">
    <text evidence="1">The sequence shown here is derived from an EMBL/GenBank/DDBJ whole genome shotgun (WGS) entry which is preliminary data.</text>
</comment>
<proteinExistence type="predicted"/>
<organism evidence="1 2">
    <name type="scientific">Paenibacillus alginolyticus</name>
    <dbReference type="NCBI Taxonomy" id="59839"/>
    <lineage>
        <taxon>Bacteria</taxon>
        <taxon>Bacillati</taxon>
        <taxon>Bacillota</taxon>
        <taxon>Bacilli</taxon>
        <taxon>Bacillales</taxon>
        <taxon>Paenibacillaceae</taxon>
        <taxon>Paenibacillus</taxon>
    </lineage>
</organism>
<gene>
    <name evidence="1" type="ORF">M5X19_26495</name>
</gene>
<protein>
    <submittedName>
        <fullName evidence="1">Uncharacterized protein</fullName>
    </submittedName>
</protein>